<name>A0ABY9LGD8_9STRE</name>
<evidence type="ECO:0000256" key="1">
    <source>
        <dbReference type="SAM" id="Phobius"/>
    </source>
</evidence>
<evidence type="ECO:0008006" key="4">
    <source>
        <dbReference type="Google" id="ProtNLM"/>
    </source>
</evidence>
<gene>
    <name evidence="2" type="ORF">N1496_08135</name>
</gene>
<keyword evidence="1" id="KW-0812">Transmembrane</keyword>
<evidence type="ECO:0000313" key="3">
    <source>
        <dbReference type="Proteomes" id="UP001238096"/>
    </source>
</evidence>
<keyword evidence="1" id="KW-0472">Membrane</keyword>
<dbReference type="RefSeq" id="WP_020548004.1">
    <property type="nucleotide sequence ID" value="NZ_CP104407.1"/>
</dbReference>
<keyword evidence="3" id="KW-1185">Reference proteome</keyword>
<protein>
    <recommendedName>
        <fullName evidence="4">Major facilitator superfamily (MFS) profile domain-containing protein</fullName>
    </recommendedName>
</protein>
<evidence type="ECO:0000313" key="2">
    <source>
        <dbReference type="EMBL" id="WMB27962.1"/>
    </source>
</evidence>
<organism evidence="2 3">
    <name type="scientific">Streptococcus didelphis</name>
    <dbReference type="NCBI Taxonomy" id="102886"/>
    <lineage>
        <taxon>Bacteria</taxon>
        <taxon>Bacillati</taxon>
        <taxon>Bacillota</taxon>
        <taxon>Bacilli</taxon>
        <taxon>Lactobacillales</taxon>
        <taxon>Streptococcaceae</taxon>
        <taxon>Streptococcus</taxon>
    </lineage>
</organism>
<keyword evidence="1" id="KW-1133">Transmembrane helix</keyword>
<reference evidence="3" key="1">
    <citation type="submission" date="2022-10" db="EMBL/GenBank/DDBJ databases">
        <title>Streptococcus didelphis as causative of fatal infections in opossums (Didelphis albiventris).</title>
        <authorList>
            <person name="Breyer G.M."/>
            <person name="Da Silva M.E.R.J."/>
            <person name="Siqueira F.M."/>
        </authorList>
    </citation>
    <scope>NUCLEOTIDE SEQUENCE [LARGE SCALE GENOMIC DNA]</scope>
    <source>
        <strain evidence="3">LBVP101/21</strain>
    </source>
</reference>
<dbReference type="Proteomes" id="UP001238096">
    <property type="component" value="Chromosome"/>
</dbReference>
<sequence>MTHKKSKLFYGWYIVAGMAIILAVLGPASVAVANIYQVAVIKTFNIFPSSFALNNSIILGMGIFLPPIISNYLTDRLFKKFYITSVVIYAAAYASYGLVNTILPTSILITN</sequence>
<feature type="transmembrane region" description="Helical" evidence="1">
    <location>
        <begin position="56"/>
        <end position="74"/>
    </location>
</feature>
<proteinExistence type="predicted"/>
<feature type="transmembrane region" description="Helical" evidence="1">
    <location>
        <begin position="12"/>
        <end position="36"/>
    </location>
</feature>
<feature type="transmembrane region" description="Helical" evidence="1">
    <location>
        <begin position="86"/>
        <end position="109"/>
    </location>
</feature>
<accession>A0ABY9LGD8</accession>
<dbReference type="EMBL" id="CP110509">
    <property type="protein sequence ID" value="WMB27962.1"/>
    <property type="molecule type" value="Genomic_DNA"/>
</dbReference>